<dbReference type="Proteomes" id="UP001179600">
    <property type="component" value="Chromosome"/>
</dbReference>
<feature type="transmembrane region" description="Helical" evidence="6">
    <location>
        <begin position="30"/>
        <end position="61"/>
    </location>
</feature>
<keyword evidence="4 6" id="KW-0472">Membrane</keyword>
<evidence type="ECO:0000256" key="5">
    <source>
        <dbReference type="SAM" id="Coils"/>
    </source>
</evidence>
<dbReference type="PANTHER" id="PTHR41335:SF1">
    <property type="entry name" value="MEMBRANE PROTEIN"/>
    <property type="match status" value="1"/>
</dbReference>
<feature type="coiled-coil region" evidence="5">
    <location>
        <begin position="64"/>
        <end position="124"/>
    </location>
</feature>
<gene>
    <name evidence="8" type="ORF">PML95_06945</name>
</gene>
<protein>
    <submittedName>
        <fullName evidence="8">Lipopolysaccharide assembly protein LapA domain-containing protein</fullName>
    </submittedName>
</protein>
<evidence type="ECO:0000313" key="8">
    <source>
        <dbReference type="EMBL" id="WCG22134.1"/>
    </source>
</evidence>
<name>A0AAE9XD64_9ENTE</name>
<keyword evidence="2 6" id="KW-0812">Transmembrane</keyword>
<keyword evidence="1" id="KW-1003">Cell membrane</keyword>
<dbReference type="Pfam" id="PF06305">
    <property type="entry name" value="LapA_dom"/>
    <property type="match status" value="1"/>
</dbReference>
<dbReference type="GO" id="GO:0005886">
    <property type="term" value="C:plasma membrane"/>
    <property type="evidence" value="ECO:0007669"/>
    <property type="project" value="InterPro"/>
</dbReference>
<feature type="transmembrane region" description="Helical" evidence="6">
    <location>
        <begin position="7"/>
        <end position="24"/>
    </location>
</feature>
<evidence type="ECO:0000256" key="1">
    <source>
        <dbReference type="ARBA" id="ARBA00022475"/>
    </source>
</evidence>
<evidence type="ECO:0000259" key="7">
    <source>
        <dbReference type="Pfam" id="PF06305"/>
    </source>
</evidence>
<evidence type="ECO:0000256" key="3">
    <source>
        <dbReference type="ARBA" id="ARBA00022989"/>
    </source>
</evidence>
<keyword evidence="3 6" id="KW-1133">Transmembrane helix</keyword>
<accession>A0AAE9XD64</accession>
<dbReference type="RefSeq" id="WP_126761215.1">
    <property type="nucleotide sequence ID" value="NZ_BKBT01000015.1"/>
</dbReference>
<organism evidence="8 9">
    <name type="scientific">Vagococcus lutrae</name>
    <dbReference type="NCBI Taxonomy" id="81947"/>
    <lineage>
        <taxon>Bacteria</taxon>
        <taxon>Bacillati</taxon>
        <taxon>Bacillota</taxon>
        <taxon>Bacilli</taxon>
        <taxon>Lactobacillales</taxon>
        <taxon>Enterococcaceae</taxon>
        <taxon>Vagococcus</taxon>
    </lineage>
</organism>
<reference evidence="8" key="1">
    <citation type="submission" date="2023-01" db="EMBL/GenBank/DDBJ databases">
        <title>Oxazolidinone resistance genes in florfenicol resistant enterococci from beef cattle and veal calves at slaughter.</title>
        <authorList>
            <person name="Biggel M."/>
        </authorList>
    </citation>
    <scope>NUCLEOTIDE SEQUENCE</scope>
    <source>
        <strain evidence="8">K204-1</strain>
    </source>
</reference>
<dbReference type="AlphaFoldDB" id="A0AAE9XD64"/>
<evidence type="ECO:0000256" key="6">
    <source>
        <dbReference type="SAM" id="Phobius"/>
    </source>
</evidence>
<proteinExistence type="predicted"/>
<dbReference type="InterPro" id="IPR010445">
    <property type="entry name" value="LapA_dom"/>
</dbReference>
<evidence type="ECO:0000313" key="9">
    <source>
        <dbReference type="Proteomes" id="UP001179600"/>
    </source>
</evidence>
<keyword evidence="5" id="KW-0175">Coiled coil</keyword>
<dbReference type="PANTHER" id="PTHR41335">
    <property type="entry name" value="MEMBRANE PROTEIN-RELATED"/>
    <property type="match status" value="1"/>
</dbReference>
<sequence length="133" mass="15235">MKNGTRFFIGFVFLVLIIIFAVINTDVVHINFGIMAVAMPLIYVILGSTAVGAIIVSLLWFSSYLNQRKEMKQLKADKAEYVQKLDQMVDHEVRLKEQQFTQEIAEKDRRIAELESEFSALKGEPFVPTSEDY</sequence>
<evidence type="ECO:0000256" key="2">
    <source>
        <dbReference type="ARBA" id="ARBA00022692"/>
    </source>
</evidence>
<feature type="domain" description="Lipopolysaccharide assembly protein A" evidence="7">
    <location>
        <begin position="24"/>
        <end position="83"/>
    </location>
</feature>
<dbReference type="EMBL" id="CP116507">
    <property type="protein sequence ID" value="WCG22134.1"/>
    <property type="molecule type" value="Genomic_DNA"/>
</dbReference>
<evidence type="ECO:0000256" key="4">
    <source>
        <dbReference type="ARBA" id="ARBA00023136"/>
    </source>
</evidence>